<dbReference type="EMBL" id="QZAV01000298">
    <property type="protein sequence ID" value="THX30721.1"/>
    <property type="molecule type" value="Genomic_DNA"/>
</dbReference>
<reference evidence="2 3" key="1">
    <citation type="submission" date="2018-10" db="EMBL/GenBank/DDBJ databases">
        <title>Fifty Aureobasidium pullulans genomes reveal a recombining polyextremotolerant generalist.</title>
        <authorList>
            <person name="Gostincar C."/>
            <person name="Turk M."/>
            <person name="Zajc J."/>
            <person name="Gunde-Cimerman N."/>
        </authorList>
    </citation>
    <scope>NUCLEOTIDE SEQUENCE [LARGE SCALE GENOMIC DNA]</scope>
    <source>
        <strain evidence="2 3">EXF-9785</strain>
    </source>
</reference>
<comment type="caution">
    <text evidence="2">The sequence shown here is derived from an EMBL/GenBank/DDBJ whole genome shotgun (WGS) entry which is preliminary data.</text>
</comment>
<organism evidence="2 3">
    <name type="scientific">Aureobasidium pullulans</name>
    <name type="common">Black yeast</name>
    <name type="synonym">Pullularia pullulans</name>
    <dbReference type="NCBI Taxonomy" id="5580"/>
    <lineage>
        <taxon>Eukaryota</taxon>
        <taxon>Fungi</taxon>
        <taxon>Dikarya</taxon>
        <taxon>Ascomycota</taxon>
        <taxon>Pezizomycotina</taxon>
        <taxon>Dothideomycetes</taxon>
        <taxon>Dothideomycetidae</taxon>
        <taxon>Dothideales</taxon>
        <taxon>Saccotheciaceae</taxon>
        <taxon>Aureobasidium</taxon>
    </lineage>
</organism>
<dbReference type="AlphaFoldDB" id="A0A4S9E992"/>
<evidence type="ECO:0000313" key="3">
    <source>
        <dbReference type="Proteomes" id="UP000308953"/>
    </source>
</evidence>
<protein>
    <submittedName>
        <fullName evidence="2">Uncharacterized protein</fullName>
    </submittedName>
</protein>
<dbReference type="Proteomes" id="UP000308953">
    <property type="component" value="Unassembled WGS sequence"/>
</dbReference>
<proteinExistence type="predicted"/>
<gene>
    <name evidence="2" type="ORF">D6D10_08559</name>
</gene>
<sequence>MQQTSMDTGEASSTGPRPALRNSNDLHTLSSRPVQHSLRTIETSNRYFWAVDHTQQWSLTVTDKSPDGTQRSLPKNELTVMALNEMAAKAGRGYFFHLRNKEFWKKAPNSELCPPERKPQQPGAQFPEILYMHYEWDKRDRSRFLQSTHRSRYLRSDGLVNLPPPETPLYAIQFVSAANYPLYSTSSSTLVLLETEQTVYLATTKELEEISDVYASSEKNLKEKFNVLEVGSLKAVYRLVIEKCRPRNVPATYNAGEFQRDVIPRSTTQLGSIPLGTPLPLAEGTKQPGKPSRRKRRRKGQSDQTDEELLKETA</sequence>
<name>A0A4S9E992_AURPU</name>
<feature type="region of interest" description="Disordered" evidence="1">
    <location>
        <begin position="1"/>
        <end position="31"/>
    </location>
</feature>
<accession>A0A4S9E992</accession>
<feature type="region of interest" description="Disordered" evidence="1">
    <location>
        <begin position="269"/>
        <end position="314"/>
    </location>
</feature>
<evidence type="ECO:0000313" key="2">
    <source>
        <dbReference type="EMBL" id="THX30721.1"/>
    </source>
</evidence>
<evidence type="ECO:0000256" key="1">
    <source>
        <dbReference type="SAM" id="MobiDB-lite"/>
    </source>
</evidence>